<proteinExistence type="predicted"/>
<dbReference type="EMBL" id="JBBLXS010000081">
    <property type="protein sequence ID" value="MEK0184910.1"/>
    <property type="molecule type" value="Genomic_DNA"/>
</dbReference>
<protein>
    <submittedName>
        <fullName evidence="2">DUF5615 family PIN-like protein</fullName>
    </submittedName>
</protein>
<accession>A0ABU8YKM3</accession>
<dbReference type="Pfam" id="PF18480">
    <property type="entry name" value="DUF5615"/>
    <property type="match status" value="1"/>
</dbReference>
<dbReference type="Proteomes" id="UP001384579">
    <property type="component" value="Unassembled WGS sequence"/>
</dbReference>
<reference evidence="2 3" key="1">
    <citation type="journal article" date="2020" name="Harmful Algae">
        <title>Molecular and morphological characterization of a novel dihydroanatoxin-a producing Microcoleus species (cyanobacteria) from the Russian River, California, USA.</title>
        <authorList>
            <person name="Conklin K.Y."/>
            <person name="Stancheva R."/>
            <person name="Otten T.G."/>
            <person name="Fadness R."/>
            <person name="Boyer G.L."/>
            <person name="Read B."/>
            <person name="Zhang X."/>
            <person name="Sheath R.G."/>
        </authorList>
    </citation>
    <scope>NUCLEOTIDE SEQUENCE [LARGE SCALE GENOMIC DNA]</scope>
    <source>
        <strain evidence="2 3">PTRS2</strain>
    </source>
</reference>
<keyword evidence="3" id="KW-1185">Reference proteome</keyword>
<evidence type="ECO:0000259" key="1">
    <source>
        <dbReference type="Pfam" id="PF18480"/>
    </source>
</evidence>
<feature type="domain" description="DUF5615" evidence="1">
    <location>
        <begin position="3"/>
        <end position="107"/>
    </location>
</feature>
<gene>
    <name evidence="2" type="ORF">WMG39_08565</name>
</gene>
<evidence type="ECO:0000313" key="2">
    <source>
        <dbReference type="EMBL" id="MEK0184910.1"/>
    </source>
</evidence>
<dbReference type="InterPro" id="IPR041049">
    <property type="entry name" value="DUF5615"/>
</dbReference>
<name>A0ABU8YKM3_9CYAN</name>
<comment type="caution">
    <text evidence="2">The sequence shown here is derived from an EMBL/GenBank/DDBJ whole genome shotgun (WGS) entry which is preliminary data.</text>
</comment>
<organism evidence="2 3">
    <name type="scientific">Microcoleus anatoxicus PTRS2</name>
    <dbReference type="NCBI Taxonomy" id="2705321"/>
    <lineage>
        <taxon>Bacteria</taxon>
        <taxon>Bacillati</taxon>
        <taxon>Cyanobacteriota</taxon>
        <taxon>Cyanophyceae</taxon>
        <taxon>Oscillatoriophycideae</taxon>
        <taxon>Oscillatoriales</taxon>
        <taxon>Microcoleaceae</taxon>
        <taxon>Microcoleus</taxon>
        <taxon>Microcoleus anatoxicus</taxon>
    </lineage>
</organism>
<evidence type="ECO:0000313" key="3">
    <source>
        <dbReference type="Proteomes" id="UP001384579"/>
    </source>
</evidence>
<dbReference type="RefSeq" id="WP_340517828.1">
    <property type="nucleotide sequence ID" value="NZ_JBBLXS010000081.1"/>
</dbReference>
<sequence length="115" mass="12802">MARIYADEHFPRQVVQNLRSLGHDVLTVQEAGNAGLPDDYVLAFAIVENRAVLTVNRRDFFQLHKLQPDHCGIIACTRDDDIARLTANINDAISIAETLTGKVIRVYRSGQPSIS</sequence>